<feature type="transmembrane region" description="Helical" evidence="12">
    <location>
        <begin position="20"/>
        <end position="41"/>
    </location>
</feature>
<dbReference type="PROSITE" id="PS50109">
    <property type="entry name" value="HIS_KIN"/>
    <property type="match status" value="1"/>
</dbReference>
<evidence type="ECO:0000256" key="7">
    <source>
        <dbReference type="ARBA" id="ARBA00023012"/>
    </source>
</evidence>
<gene>
    <name evidence="15" type="ORF">AB870_15990</name>
</gene>
<evidence type="ECO:0000256" key="3">
    <source>
        <dbReference type="ARBA" id="ARBA00022553"/>
    </source>
</evidence>
<evidence type="ECO:0000259" key="14">
    <source>
        <dbReference type="PROSITE" id="PS50110"/>
    </source>
</evidence>
<dbReference type="Gene3D" id="1.10.287.130">
    <property type="match status" value="1"/>
</dbReference>
<dbReference type="SUPFAM" id="SSF52172">
    <property type="entry name" value="CheY-like"/>
    <property type="match status" value="1"/>
</dbReference>
<protein>
    <recommendedName>
        <fullName evidence="10">Virulence sensor protein BvgS</fullName>
        <ecNumber evidence="2">2.7.13.3</ecNumber>
    </recommendedName>
</protein>
<dbReference type="SMART" id="SM00388">
    <property type="entry name" value="HisKA"/>
    <property type="match status" value="1"/>
</dbReference>
<dbReference type="InterPro" id="IPR003594">
    <property type="entry name" value="HATPase_dom"/>
</dbReference>
<evidence type="ECO:0000313" key="16">
    <source>
        <dbReference type="Proteomes" id="UP000035651"/>
    </source>
</evidence>
<dbReference type="InterPro" id="IPR036641">
    <property type="entry name" value="HPT_dom_sf"/>
</dbReference>
<feature type="domain" description="Histidine kinase" evidence="13">
    <location>
        <begin position="518"/>
        <end position="739"/>
    </location>
</feature>
<dbReference type="InterPro" id="IPR036890">
    <property type="entry name" value="HATPase_C_sf"/>
</dbReference>
<dbReference type="Pfam" id="PF13188">
    <property type="entry name" value="PAS_8"/>
    <property type="match status" value="1"/>
</dbReference>
<dbReference type="RefSeq" id="WP_071386833.1">
    <property type="nucleotide sequence ID" value="NZ_CP011807.3"/>
</dbReference>
<dbReference type="CDD" id="cd16922">
    <property type="entry name" value="HATPase_EvgS-ArcB-TorS-like"/>
    <property type="match status" value="1"/>
</dbReference>
<organism evidence="15 16">
    <name type="scientific">Pandoraea faecigallinarum</name>
    <dbReference type="NCBI Taxonomy" id="656179"/>
    <lineage>
        <taxon>Bacteria</taxon>
        <taxon>Pseudomonadati</taxon>
        <taxon>Pseudomonadota</taxon>
        <taxon>Betaproteobacteria</taxon>
        <taxon>Burkholderiales</taxon>
        <taxon>Burkholderiaceae</taxon>
        <taxon>Pandoraea</taxon>
    </lineage>
</organism>
<keyword evidence="3 11" id="KW-0597">Phosphoprotein</keyword>
<sequence>MEPQMPKSPLRKVLRYNKSVLLTCLGILSFVILAASVLIALRGVRDAEEDRIAEFVERRERLELVADQVSSRLMQLVDLYEGLWTFHEGESVPSERYRRALLLQQGVVQSADDLTAVPFTIVSNLVGTADSDRLSLYLRLVRAVSAAPSIDAQRLAGIRLTAVLYAPDGAFAAASPSYSDAALRAMRLCKPRDVVARLIDGVEAAYAGAKAGKRPLWIAAPGNDAGATAMIVIPIIKDGERVAMLAVNVPSVQFVQYFRNLENLPGFHVLSENGYPLHYGVETDEERRVFGVVSAERQRIVNHDSKILTFWRAGTLVISQRVKGPEWIAVYAIPLSAFLAGISPLYWASVALTLLALSLLWLLYFFYRRWVAAPMESEVARASELEAFRRSVLQTLPVGVVVFSMGSRRVLYVNTLACELLGTASLTRIKQFCDDVLAQSGYCGEVEAKALMECSWAQDGSEEVALGVSIGASRFDGNDVVLIGMLDLSDRKEKEALLQAAKLAAEAENRAKSLFVAAISHEIRTPLHGAMGNLELLAAQDIPPEHLQRVAVIRSAFDGLLTLVNDILDATKIESGAMRICAREAVVSQSVTRAIQNFAPAILARGLTLSYAADEALDHPLSVDDLRLGQILQNLLSNAVKFTTRGGISVRSRWETAQGNGGTLVIDVQDTGIGISSDVQRRLFQALDQGDDGIERRFGGTGLGLYLCRQLASLMGGTVDVDSDLGTGARFRLRIPATKVDAALDAWPSLAGMKVAIRRTGAAANAALVTWMEAIGVTVCEEGAAHVDLTIALFDVCDRDARLLDASQSNNTACLLRLTPDGPLLPTHDDVSMHLTSLDWLALRRFLHEHHSGLRHSEATEALAIEAVEGGAVIVADDDEVSRTLLCEQLRMLGVSDVRAYGDGERAVAAHRSRPADLLFVDLNMPKLDGRGVVRRLRAMKDGVKVVVVTAGGDAEIDGFPSYFDDSLQKPVTLSQVSRALVRHLVPDAGDAPATRHAKKGLPDATIADPILLRMQRAFVNSWSEDRPHLTISVERKDVTTLRRLLHRVGGALSALGEDAMVSEVNMLQVRASKGWSPDMASSVTALLARLDGLVRTYATENVASNDTTR</sequence>
<evidence type="ECO:0000256" key="10">
    <source>
        <dbReference type="ARBA" id="ARBA00070152"/>
    </source>
</evidence>
<keyword evidence="5" id="KW-0732">Signal</keyword>
<dbReference type="InterPro" id="IPR004358">
    <property type="entry name" value="Sig_transdc_His_kin-like_C"/>
</dbReference>
<keyword evidence="12" id="KW-1133">Transmembrane helix</keyword>
<dbReference type="EMBL" id="CP011807">
    <property type="protein sequence ID" value="AKM31307.2"/>
    <property type="molecule type" value="Genomic_DNA"/>
</dbReference>
<proteinExistence type="predicted"/>
<keyword evidence="7" id="KW-0902">Two-component regulatory system</keyword>
<dbReference type="InterPro" id="IPR005467">
    <property type="entry name" value="His_kinase_dom"/>
</dbReference>
<dbReference type="InterPro" id="IPR036097">
    <property type="entry name" value="HisK_dim/P_sf"/>
</dbReference>
<keyword evidence="6" id="KW-0418">Kinase</keyword>
<keyword evidence="8" id="KW-0843">Virulence</keyword>
<keyword evidence="16" id="KW-1185">Reference proteome</keyword>
<evidence type="ECO:0000256" key="5">
    <source>
        <dbReference type="ARBA" id="ARBA00022729"/>
    </source>
</evidence>
<dbReference type="PANTHER" id="PTHR43047">
    <property type="entry name" value="TWO-COMPONENT HISTIDINE PROTEIN KINASE"/>
    <property type="match status" value="1"/>
</dbReference>
<evidence type="ECO:0000313" key="15">
    <source>
        <dbReference type="EMBL" id="AKM31307.2"/>
    </source>
</evidence>
<dbReference type="InterPro" id="IPR001789">
    <property type="entry name" value="Sig_transdc_resp-reg_receiver"/>
</dbReference>
<dbReference type="SUPFAM" id="SSF47226">
    <property type="entry name" value="Histidine-containing phosphotransfer domain, HPT domain"/>
    <property type="match status" value="1"/>
</dbReference>
<keyword evidence="12" id="KW-0812">Transmembrane</keyword>
<dbReference type="Gene3D" id="3.30.565.10">
    <property type="entry name" value="Histidine kinase-like ATPase, C-terminal domain"/>
    <property type="match status" value="1"/>
</dbReference>
<evidence type="ECO:0000256" key="9">
    <source>
        <dbReference type="ARBA" id="ARBA00058004"/>
    </source>
</evidence>
<dbReference type="AlphaFoldDB" id="A0A0H3WU83"/>
<dbReference type="SUPFAM" id="SSF47384">
    <property type="entry name" value="Homodimeric domain of signal transducing histidine kinase"/>
    <property type="match status" value="1"/>
</dbReference>
<name>A0A0H3WU83_9BURK</name>
<feature type="domain" description="Response regulatory" evidence="14">
    <location>
        <begin position="872"/>
        <end position="985"/>
    </location>
</feature>
<dbReference type="STRING" id="656179.AB870_15990"/>
<evidence type="ECO:0000259" key="13">
    <source>
        <dbReference type="PROSITE" id="PS50109"/>
    </source>
</evidence>
<dbReference type="OrthoDB" id="9796305at2"/>
<dbReference type="InterPro" id="IPR011006">
    <property type="entry name" value="CheY-like_superfamily"/>
</dbReference>
<dbReference type="FunFam" id="3.30.565.10:FF:000010">
    <property type="entry name" value="Sensor histidine kinase RcsC"/>
    <property type="match status" value="1"/>
</dbReference>
<dbReference type="InterPro" id="IPR003661">
    <property type="entry name" value="HisK_dim/P_dom"/>
</dbReference>
<evidence type="ECO:0000256" key="11">
    <source>
        <dbReference type="PROSITE-ProRule" id="PRU00169"/>
    </source>
</evidence>
<evidence type="ECO:0000256" key="4">
    <source>
        <dbReference type="ARBA" id="ARBA00022679"/>
    </source>
</evidence>
<evidence type="ECO:0000256" key="6">
    <source>
        <dbReference type="ARBA" id="ARBA00022777"/>
    </source>
</evidence>
<dbReference type="PANTHER" id="PTHR43047:SF78">
    <property type="entry name" value="SENSORY_REGULATORY PROTEIN RPFC"/>
    <property type="match status" value="1"/>
</dbReference>
<keyword evidence="12" id="KW-0472">Membrane</keyword>
<dbReference type="CDD" id="cd17546">
    <property type="entry name" value="REC_hyHK_CKI1_RcsC-like"/>
    <property type="match status" value="1"/>
</dbReference>
<dbReference type="KEGG" id="pfg:AB870_15990"/>
<reference evidence="15" key="1">
    <citation type="submission" date="2016-06" db="EMBL/GenBank/DDBJ databases">
        <title>Complete Genome Sequence of Pandoraea faecigallinarum DSM-23572.</title>
        <authorList>
            <person name="Yong D."/>
            <person name="Ee R."/>
            <person name="Lim Y.-L."/>
            <person name="Yin W.-F."/>
            <person name="Chan K.-G."/>
        </authorList>
    </citation>
    <scope>NUCLEOTIDE SEQUENCE</scope>
    <source>
        <strain evidence="15">DSM 23572</strain>
    </source>
</reference>
<feature type="transmembrane region" description="Helical" evidence="12">
    <location>
        <begin position="345"/>
        <end position="367"/>
    </location>
</feature>
<keyword evidence="4" id="KW-0808">Transferase</keyword>
<dbReference type="PRINTS" id="PR00344">
    <property type="entry name" value="BCTRLSENSOR"/>
</dbReference>
<dbReference type="Proteomes" id="UP000035651">
    <property type="component" value="Chromosome"/>
</dbReference>
<dbReference type="Pfam" id="PF00072">
    <property type="entry name" value="Response_reg"/>
    <property type="match status" value="1"/>
</dbReference>
<dbReference type="CDD" id="cd00082">
    <property type="entry name" value="HisKA"/>
    <property type="match status" value="1"/>
</dbReference>
<dbReference type="SUPFAM" id="SSF55874">
    <property type="entry name" value="ATPase domain of HSP90 chaperone/DNA topoisomerase II/histidine kinase"/>
    <property type="match status" value="1"/>
</dbReference>
<dbReference type="Pfam" id="PF02518">
    <property type="entry name" value="HATPase_c"/>
    <property type="match status" value="1"/>
</dbReference>
<evidence type="ECO:0000256" key="2">
    <source>
        <dbReference type="ARBA" id="ARBA00012438"/>
    </source>
</evidence>
<dbReference type="InterPro" id="IPR000014">
    <property type="entry name" value="PAS"/>
</dbReference>
<feature type="modified residue" description="4-aspartylphosphate" evidence="11">
    <location>
        <position position="922"/>
    </location>
</feature>
<dbReference type="GO" id="GO:0000155">
    <property type="term" value="F:phosphorelay sensor kinase activity"/>
    <property type="evidence" value="ECO:0007669"/>
    <property type="project" value="InterPro"/>
</dbReference>
<comment type="function">
    <text evidence="9">Member of the two-component regulatory system BvgS/BvgA. Phosphorylates BvgA via a four-step phosphorelay in response to environmental signals.</text>
</comment>
<dbReference type="EC" id="2.7.13.3" evidence="2"/>
<dbReference type="Gene3D" id="3.40.50.2300">
    <property type="match status" value="1"/>
</dbReference>
<dbReference type="Pfam" id="PF00512">
    <property type="entry name" value="HisKA"/>
    <property type="match status" value="1"/>
</dbReference>
<dbReference type="SMART" id="SM00387">
    <property type="entry name" value="HATPase_c"/>
    <property type="match status" value="1"/>
</dbReference>
<evidence type="ECO:0000256" key="12">
    <source>
        <dbReference type="SAM" id="Phobius"/>
    </source>
</evidence>
<dbReference type="SMART" id="SM00448">
    <property type="entry name" value="REC"/>
    <property type="match status" value="1"/>
</dbReference>
<dbReference type="PROSITE" id="PS50110">
    <property type="entry name" value="RESPONSE_REGULATORY"/>
    <property type="match status" value="1"/>
</dbReference>
<accession>A0A0H3WU83</accession>
<comment type="catalytic activity">
    <reaction evidence="1">
        <text>ATP + protein L-histidine = ADP + protein N-phospho-L-histidine.</text>
        <dbReference type="EC" id="2.7.13.3"/>
    </reaction>
</comment>
<evidence type="ECO:0000256" key="8">
    <source>
        <dbReference type="ARBA" id="ARBA00023026"/>
    </source>
</evidence>
<evidence type="ECO:0000256" key="1">
    <source>
        <dbReference type="ARBA" id="ARBA00000085"/>
    </source>
</evidence>